<dbReference type="AlphaFoldDB" id="A0A379B1G0"/>
<dbReference type="EMBL" id="UGRI01000002">
    <property type="protein sequence ID" value="SUB32417.1"/>
    <property type="molecule type" value="Genomic_DNA"/>
</dbReference>
<gene>
    <name evidence="1" type="ORF">NCTC11421_03857</name>
</gene>
<sequence>MGDKTSTWTRFEIEFKAKDIVIPFEVLQNPGEYFGGAYPICERFAQKATRIHAVKEDKVVSADRCLEWVKNSSDVRQTV</sequence>
<organism evidence="1">
    <name type="scientific">Neisseria gonorrhoeae</name>
    <dbReference type="NCBI Taxonomy" id="485"/>
    <lineage>
        <taxon>Bacteria</taxon>
        <taxon>Pseudomonadati</taxon>
        <taxon>Pseudomonadota</taxon>
        <taxon>Betaproteobacteria</taxon>
        <taxon>Neisseriales</taxon>
        <taxon>Neisseriaceae</taxon>
        <taxon>Neisseria</taxon>
    </lineage>
</organism>
<accession>A0A379B1G0</accession>
<name>A0A379B1G0_NEIGO</name>
<proteinExistence type="predicted"/>
<protein>
    <submittedName>
        <fullName evidence="1">Phage replication initiation protein</fullName>
    </submittedName>
</protein>
<reference evidence="1" key="1">
    <citation type="submission" date="2018-06" db="EMBL/GenBank/DDBJ databases">
        <authorList>
            <consortium name="Pathogen Informatics"/>
            <person name="Doyle S."/>
        </authorList>
    </citation>
    <scope>NUCLEOTIDE SEQUENCE [LARGE SCALE GENOMIC DNA]</scope>
    <source>
        <strain evidence="1">NCTC11421</strain>
    </source>
</reference>
<evidence type="ECO:0000313" key="1">
    <source>
        <dbReference type="EMBL" id="SUB32417.1"/>
    </source>
</evidence>